<accession>A0AAE3CUM7</accession>
<reference evidence="1" key="1">
    <citation type="submission" date="2021-07" db="EMBL/GenBank/DDBJ databases">
        <authorList>
            <person name="Stanton E."/>
        </authorList>
    </citation>
    <scope>NUCLEOTIDE SEQUENCE</scope>
    <source>
        <strain evidence="1">2021EL-01139</strain>
    </source>
</reference>
<evidence type="ECO:0008006" key="3">
    <source>
        <dbReference type="Google" id="ProtNLM"/>
    </source>
</evidence>
<proteinExistence type="predicted"/>
<dbReference type="InterPro" id="IPR035992">
    <property type="entry name" value="Ricin_B-like_lectins"/>
</dbReference>
<dbReference type="Proteomes" id="UP001155882">
    <property type="component" value="Unassembled WGS sequence"/>
</dbReference>
<name>A0AAE3CUM7_PRORE</name>
<organism evidence="1 2">
    <name type="scientific">Providencia rettgeri</name>
    <dbReference type="NCBI Taxonomy" id="587"/>
    <lineage>
        <taxon>Bacteria</taxon>
        <taxon>Pseudomonadati</taxon>
        <taxon>Pseudomonadota</taxon>
        <taxon>Gammaproteobacteria</taxon>
        <taxon>Enterobacterales</taxon>
        <taxon>Morganellaceae</taxon>
        <taxon>Providencia</taxon>
    </lineage>
</organism>
<comment type="caution">
    <text evidence="1">The sequence shown here is derived from an EMBL/GenBank/DDBJ whole genome shotgun (WGS) entry which is preliminary data.</text>
</comment>
<sequence length="176" mass="20342">MKTAIILVLTLILVSECIVLGPRLYKDYQKKKQYKNTFAIVNVQSGLALRPMNANYRDEVPLITYGLHDWECITWEMIGINEPNTYLLKNLYTQKTFQPSGELREEVGLSQQSLGGTTLQYWEFIEKPNGIFLIRLKGHDLYLTASSGKENALVVLRQLQNSENQMWKKVKQNPFI</sequence>
<dbReference type="CDD" id="cd00161">
    <property type="entry name" value="beta-trefoil_Ricin-like"/>
    <property type="match status" value="1"/>
</dbReference>
<evidence type="ECO:0000313" key="1">
    <source>
        <dbReference type="EMBL" id="MBW3115033.1"/>
    </source>
</evidence>
<dbReference type="EMBL" id="JAHWLI010000002">
    <property type="protein sequence ID" value="MBW3115033.1"/>
    <property type="molecule type" value="Genomic_DNA"/>
</dbReference>
<dbReference type="RefSeq" id="WP_165879206.1">
    <property type="nucleotide sequence ID" value="NZ_JAAOIA010000003.1"/>
</dbReference>
<dbReference type="SUPFAM" id="SSF50370">
    <property type="entry name" value="Ricin B-like lectins"/>
    <property type="match status" value="1"/>
</dbReference>
<dbReference type="Gene3D" id="2.80.10.50">
    <property type="match status" value="1"/>
</dbReference>
<dbReference type="AlphaFoldDB" id="A0AAE3CUM7"/>
<evidence type="ECO:0000313" key="2">
    <source>
        <dbReference type="Proteomes" id="UP001155882"/>
    </source>
</evidence>
<protein>
    <recommendedName>
        <fullName evidence="3">Ricin B lectin domain-containing protein</fullName>
    </recommendedName>
</protein>
<gene>
    <name evidence="1" type="ORF">KYI77_00965</name>
</gene>